<organism evidence="2 3">
    <name type="scientific">Fertoeibacter niger</name>
    <dbReference type="NCBI Taxonomy" id="2656921"/>
    <lineage>
        <taxon>Bacteria</taxon>
        <taxon>Pseudomonadati</taxon>
        <taxon>Pseudomonadota</taxon>
        <taxon>Alphaproteobacteria</taxon>
        <taxon>Rhodobacterales</taxon>
        <taxon>Paracoccaceae</taxon>
        <taxon>Fertoeibacter</taxon>
    </lineage>
</organism>
<gene>
    <name evidence="2" type="ORF">GEU84_003990</name>
</gene>
<proteinExistence type="predicted"/>
<dbReference type="Pfam" id="PF08238">
    <property type="entry name" value="Sel1"/>
    <property type="match status" value="2"/>
</dbReference>
<protein>
    <submittedName>
        <fullName evidence="2">Sel1 repeat family protein</fullName>
    </submittedName>
</protein>
<feature type="signal peptide" evidence="1">
    <location>
        <begin position="1"/>
        <end position="20"/>
    </location>
</feature>
<evidence type="ECO:0000256" key="1">
    <source>
        <dbReference type="SAM" id="SignalP"/>
    </source>
</evidence>
<comment type="caution">
    <text evidence="2">The sequence shown here is derived from an EMBL/GenBank/DDBJ whole genome shotgun (WGS) entry which is preliminary data.</text>
</comment>
<accession>A0A8X8KM47</accession>
<dbReference type="InterPro" id="IPR006597">
    <property type="entry name" value="Sel1-like"/>
</dbReference>
<dbReference type="InterPro" id="IPR011990">
    <property type="entry name" value="TPR-like_helical_dom_sf"/>
</dbReference>
<feature type="chain" id="PRO_5036465330" evidence="1">
    <location>
        <begin position="21"/>
        <end position="185"/>
    </location>
</feature>
<dbReference type="AlphaFoldDB" id="A0A8X8KM47"/>
<dbReference type="Proteomes" id="UP000484076">
    <property type="component" value="Unassembled WGS sequence"/>
</dbReference>
<keyword evidence="1" id="KW-0732">Signal</keyword>
<evidence type="ECO:0000313" key="3">
    <source>
        <dbReference type="Proteomes" id="UP000484076"/>
    </source>
</evidence>
<evidence type="ECO:0000313" key="2">
    <source>
        <dbReference type="EMBL" id="NUB43535.1"/>
    </source>
</evidence>
<dbReference type="SUPFAM" id="SSF81901">
    <property type="entry name" value="HCP-like"/>
    <property type="match status" value="1"/>
</dbReference>
<dbReference type="SMART" id="SM00671">
    <property type="entry name" value="SEL1"/>
    <property type="match status" value="2"/>
</dbReference>
<reference evidence="2" key="1">
    <citation type="submission" date="2020-05" db="EMBL/GenBank/DDBJ databases">
        <title>Fertoebacter nigrum gen. nov., sp. nov., a new member of the family Rhodobacteraceae.</title>
        <authorList>
            <person name="Szuroczki S."/>
            <person name="Abbaszade G."/>
            <person name="Buni D."/>
            <person name="Schumann P."/>
            <person name="Toth E."/>
        </authorList>
    </citation>
    <scope>NUCLEOTIDE SEQUENCE</scope>
    <source>
        <strain evidence="2">RG-N-1a</strain>
    </source>
</reference>
<dbReference type="RefSeq" id="WP_152824394.1">
    <property type="nucleotide sequence ID" value="NZ_WHUT02000002.1"/>
</dbReference>
<name>A0A8X8KM47_9RHOB</name>
<sequence>MRHIALALLLAVVAPGPALAETTQPDTEGGGTLNPDEMGMGRMMENAARGETSMTTCASGYMMTKSGQHAAARALFQRCAADGYTGAMTWMGHLDNNGLGADADPDRAAEWDRQAAEAGDPVGLFNYGLAQLRGHGVRQDLAEGRRLVDRAAAMGLPVARRLQGAGYDPDEVTPDADNWKYAPLF</sequence>
<dbReference type="Gene3D" id="1.25.40.10">
    <property type="entry name" value="Tetratricopeptide repeat domain"/>
    <property type="match status" value="1"/>
</dbReference>
<dbReference type="EMBL" id="WHUT02000002">
    <property type="protein sequence ID" value="NUB43535.1"/>
    <property type="molecule type" value="Genomic_DNA"/>
</dbReference>
<keyword evidence="3" id="KW-1185">Reference proteome</keyword>